<dbReference type="PRINTS" id="PR00469">
    <property type="entry name" value="PNDRDTASEII"/>
</dbReference>
<evidence type="ECO:0000256" key="2">
    <source>
        <dbReference type="ARBA" id="ARBA00023002"/>
    </source>
</evidence>
<dbReference type="SUPFAM" id="SSF51905">
    <property type="entry name" value="FAD/NAD(P)-binding domain"/>
    <property type="match status" value="1"/>
</dbReference>
<feature type="domain" description="FAD/NAD(P)-binding" evidence="5">
    <location>
        <begin position="237"/>
        <end position="545"/>
    </location>
</feature>
<dbReference type="GO" id="GO:0004791">
    <property type="term" value="F:thioredoxin-disulfide reductase (NADPH) activity"/>
    <property type="evidence" value="ECO:0007669"/>
    <property type="project" value="UniProtKB-EC"/>
</dbReference>
<dbReference type="RefSeq" id="WP_154345066.1">
    <property type="nucleotide sequence ID" value="NZ_WKJD01000006.1"/>
</dbReference>
<dbReference type="Pfam" id="PF07992">
    <property type="entry name" value="Pyr_redox_2"/>
    <property type="match status" value="1"/>
</dbReference>
<keyword evidence="2" id="KW-0560">Oxidoreductase</keyword>
<comment type="catalytic activity">
    <reaction evidence="3">
        <text>[thioredoxin]-dithiol + NADP(+) = [thioredoxin]-disulfide + NADPH + H(+)</text>
        <dbReference type="Rhea" id="RHEA:20345"/>
        <dbReference type="Rhea" id="RHEA-COMP:10698"/>
        <dbReference type="Rhea" id="RHEA-COMP:10700"/>
        <dbReference type="ChEBI" id="CHEBI:15378"/>
        <dbReference type="ChEBI" id="CHEBI:29950"/>
        <dbReference type="ChEBI" id="CHEBI:50058"/>
        <dbReference type="ChEBI" id="CHEBI:57783"/>
        <dbReference type="ChEBI" id="CHEBI:58349"/>
        <dbReference type="EC" id="1.8.1.9"/>
    </reaction>
</comment>
<evidence type="ECO:0000313" key="7">
    <source>
        <dbReference type="Proteomes" id="UP000476511"/>
    </source>
</evidence>
<dbReference type="EMBL" id="WKJD01000006">
    <property type="protein sequence ID" value="MRX42724.1"/>
    <property type="molecule type" value="Genomic_DNA"/>
</dbReference>
<comment type="caution">
    <text evidence="6">The sequence shown here is derived from an EMBL/GenBank/DDBJ whole genome shotgun (WGS) entry which is preliminary data.</text>
</comment>
<evidence type="ECO:0000259" key="5">
    <source>
        <dbReference type="Pfam" id="PF07992"/>
    </source>
</evidence>
<dbReference type="PRINTS" id="PR00368">
    <property type="entry name" value="FADPNR"/>
</dbReference>
<dbReference type="AlphaFoldDB" id="A0A6L5QZF4"/>
<sequence length="611" mass="64789">MTSAARPVILVVARDVGARTSVVTELERRYRVDYAVVAANDEQEAAARIDELADGGGQLALILADRAGDLDGRTVFSHARRRFPDVRRGRLIEWGQWGDAAVREEILSLMAAAELEYYVIRPWHSPDEYFHRTITEFLLEWERSIGLRPREVAVIGKAGLPRTHELRSLLARGGIPHEWLEPDSDAARERLAAVGVEDEVPDVPVVLLLDGRVLRDPGNAELAAAYGLTTTLDGEADVVVVGAGPGGLAAAVYAASEGLDVLVVERESIGGQAGSSSLIRNYLGFSRGISGSELAQRAYQQAWVFGARFAHAREAVGIERDGDGFRVRVAPEDCIRCSSIVLATGVSYRRLDVDELKPFEGAGVYYGASAIEAQGMVGRHVTIIGGGNSAGQAALHLARYAASVTVLVRGTGLAASMSQYLIDQLVAQGVAVRTRAQVVGGGGDGVLERIRVRDRDTGEERDVECGGLFVLIGAAPRTEWLPPEILRDRWGYVLTGPEVVAEGERANWPLEREPFPHETSVPGVFAVGDARRGSVKRVASAVGEGSVVVSSVHRRIAEVETGAVEPPATATPVAAKLPAVPPAPAPSQAPASPEAGTAEPAARPGAGASGP</sequence>
<dbReference type="InterPro" id="IPR050097">
    <property type="entry name" value="Ferredoxin-NADP_redctase_2"/>
</dbReference>
<dbReference type="Gene3D" id="3.50.50.60">
    <property type="entry name" value="FAD/NAD(P)-binding domain"/>
    <property type="match status" value="2"/>
</dbReference>
<proteinExistence type="predicted"/>
<organism evidence="6 7">
    <name type="scientific">Agromyces kandeliae</name>
    <dbReference type="NCBI Taxonomy" id="2666141"/>
    <lineage>
        <taxon>Bacteria</taxon>
        <taxon>Bacillati</taxon>
        <taxon>Actinomycetota</taxon>
        <taxon>Actinomycetes</taxon>
        <taxon>Micrococcales</taxon>
        <taxon>Microbacteriaceae</taxon>
        <taxon>Agromyces</taxon>
    </lineage>
</organism>
<dbReference type="InterPro" id="IPR023753">
    <property type="entry name" value="FAD/NAD-binding_dom"/>
</dbReference>
<evidence type="ECO:0000256" key="3">
    <source>
        <dbReference type="ARBA" id="ARBA00048132"/>
    </source>
</evidence>
<protein>
    <submittedName>
        <fullName evidence="6">FAD-dependent oxidoreductase</fullName>
    </submittedName>
</protein>
<evidence type="ECO:0000256" key="1">
    <source>
        <dbReference type="ARBA" id="ARBA00022630"/>
    </source>
</evidence>
<gene>
    <name evidence="6" type="ORF">GJR97_03185</name>
</gene>
<evidence type="ECO:0000256" key="4">
    <source>
        <dbReference type="SAM" id="MobiDB-lite"/>
    </source>
</evidence>
<dbReference type="InterPro" id="IPR036188">
    <property type="entry name" value="FAD/NAD-bd_sf"/>
</dbReference>
<feature type="compositionally biased region" description="Low complexity" evidence="4">
    <location>
        <begin position="588"/>
        <end position="611"/>
    </location>
</feature>
<keyword evidence="7" id="KW-1185">Reference proteome</keyword>
<accession>A0A6L5QZF4</accession>
<feature type="region of interest" description="Disordered" evidence="4">
    <location>
        <begin position="563"/>
        <end position="611"/>
    </location>
</feature>
<reference evidence="6 7" key="1">
    <citation type="submission" date="2019-11" db="EMBL/GenBank/DDBJ databases">
        <title>Agromyces kandeliae sp. nov., isolated from mangrove soil.</title>
        <authorList>
            <person name="Wang R."/>
        </authorList>
    </citation>
    <scope>NUCLEOTIDE SEQUENCE [LARGE SCALE GENOMIC DNA]</scope>
    <source>
        <strain evidence="6 7">Q22</strain>
    </source>
</reference>
<evidence type="ECO:0000313" key="6">
    <source>
        <dbReference type="EMBL" id="MRX42724.1"/>
    </source>
</evidence>
<name>A0A6L5QZF4_9MICO</name>
<keyword evidence="1" id="KW-0285">Flavoprotein</keyword>
<dbReference type="PANTHER" id="PTHR48105">
    <property type="entry name" value="THIOREDOXIN REDUCTASE 1-RELATED-RELATED"/>
    <property type="match status" value="1"/>
</dbReference>
<dbReference type="Proteomes" id="UP000476511">
    <property type="component" value="Unassembled WGS sequence"/>
</dbReference>
<feature type="compositionally biased region" description="Low complexity" evidence="4">
    <location>
        <begin position="563"/>
        <end position="578"/>
    </location>
</feature>